<dbReference type="Pfam" id="PF00274">
    <property type="entry name" value="Glycolytic"/>
    <property type="match status" value="1"/>
</dbReference>
<protein>
    <recommendedName>
        <fullName evidence="3">fructose-bisphosphate aldolase</fullName>
        <ecNumber evidence="3">4.1.2.13</ecNumber>
    </recommendedName>
    <alternativeName>
        <fullName evidence="6">Fructose-bisphosphate aldolase class I</fullName>
    </alternativeName>
</protein>
<evidence type="ECO:0000313" key="7">
    <source>
        <dbReference type="EMBL" id="UXH76081.1"/>
    </source>
</evidence>
<comment type="similarity">
    <text evidence="2">Belongs to the class I fructose-bisphosphate aldolase family.</text>
</comment>
<dbReference type="Proteomes" id="UP001064933">
    <property type="component" value="Chromosome"/>
</dbReference>
<keyword evidence="5 7" id="KW-0456">Lyase</keyword>
<dbReference type="Gene3D" id="3.20.20.70">
    <property type="entry name" value="Aldolase class I"/>
    <property type="match status" value="1"/>
</dbReference>
<organism evidence="7 8">
    <name type="scientific">Roseateles amylovorans</name>
    <dbReference type="NCBI Taxonomy" id="2978473"/>
    <lineage>
        <taxon>Bacteria</taxon>
        <taxon>Pseudomonadati</taxon>
        <taxon>Pseudomonadota</taxon>
        <taxon>Betaproteobacteria</taxon>
        <taxon>Burkholderiales</taxon>
        <taxon>Sphaerotilaceae</taxon>
        <taxon>Roseateles</taxon>
    </lineage>
</organism>
<comment type="pathway">
    <text evidence="1">Carbohydrate degradation; glycolysis; D-glyceraldehyde 3-phosphate and glycerone phosphate from D-glucose: step 4/4.</text>
</comment>
<sequence>MNALATTAQALMAPGKGLLAMDESVSTCDRRLAACGIAPGDEARRRYRELLVSAPGLGERISGAILFEETLHQRNAEGVPLIEVLRAAGILLGIKVDIGTTPLPGHAGERVTEGLDALGARLGRHAALGARFAKWRAVLVIGTDLPSRACLQANAHALARYAVLCQAAGLVPIVEPEVMMQGDHGLARCAEVTEEVLCQVFTQLREQGAALDGLILKPNMVLPGASFPGPTSVGEVADATLDCLLRVVPAAVAGVAFLSGGQSPLLATERLNALHRHLKPPWPSTMGAPISHIAPWPLTFSFGRALQEPAMQRWAGDDAHRVDAQAALLHRARCNGAAALGRYQPAMEADGLPAAGPASWRT</sequence>
<proteinExistence type="inferred from homology"/>
<dbReference type="SUPFAM" id="SSF51569">
    <property type="entry name" value="Aldolase"/>
    <property type="match status" value="1"/>
</dbReference>
<dbReference type="RefSeq" id="WP_261755813.1">
    <property type="nucleotide sequence ID" value="NZ_CP104562.2"/>
</dbReference>
<name>A0ABY6AS72_9BURK</name>
<dbReference type="EC" id="4.1.2.13" evidence="3"/>
<evidence type="ECO:0000256" key="5">
    <source>
        <dbReference type="ARBA" id="ARBA00023239"/>
    </source>
</evidence>
<evidence type="ECO:0000256" key="1">
    <source>
        <dbReference type="ARBA" id="ARBA00004714"/>
    </source>
</evidence>
<gene>
    <name evidence="7" type="ORF">N4261_13455</name>
</gene>
<dbReference type="GO" id="GO:0004332">
    <property type="term" value="F:fructose-bisphosphate aldolase activity"/>
    <property type="evidence" value="ECO:0007669"/>
    <property type="project" value="UniProtKB-EC"/>
</dbReference>
<dbReference type="InterPro" id="IPR000741">
    <property type="entry name" value="FBA_I"/>
</dbReference>
<dbReference type="NCBIfam" id="NF033379">
    <property type="entry name" value="FrucBisAld_I"/>
    <property type="match status" value="1"/>
</dbReference>
<accession>A0ABY6AS72</accession>
<keyword evidence="4" id="KW-0324">Glycolysis</keyword>
<dbReference type="EMBL" id="CP104562">
    <property type="protein sequence ID" value="UXH76081.1"/>
    <property type="molecule type" value="Genomic_DNA"/>
</dbReference>
<evidence type="ECO:0000256" key="4">
    <source>
        <dbReference type="ARBA" id="ARBA00023152"/>
    </source>
</evidence>
<evidence type="ECO:0000256" key="3">
    <source>
        <dbReference type="ARBA" id="ARBA00013068"/>
    </source>
</evidence>
<dbReference type="PANTHER" id="PTHR11627">
    <property type="entry name" value="FRUCTOSE-BISPHOSPHATE ALDOLASE"/>
    <property type="match status" value="1"/>
</dbReference>
<keyword evidence="8" id="KW-1185">Reference proteome</keyword>
<evidence type="ECO:0000256" key="6">
    <source>
        <dbReference type="ARBA" id="ARBA00029799"/>
    </source>
</evidence>
<dbReference type="InterPro" id="IPR013785">
    <property type="entry name" value="Aldolase_TIM"/>
</dbReference>
<evidence type="ECO:0000256" key="2">
    <source>
        <dbReference type="ARBA" id="ARBA00010387"/>
    </source>
</evidence>
<reference evidence="7" key="1">
    <citation type="submission" date="2022-10" db="EMBL/GenBank/DDBJ databases">
        <title>Characterization and whole genome sequencing of a new Roseateles species, isolated from fresh water.</title>
        <authorList>
            <person name="Guliayeva D.Y."/>
            <person name="Akhremchuk A.E."/>
            <person name="Sikolenko M.A."/>
            <person name="Valentovich L.N."/>
            <person name="Sidarenka A.V."/>
        </authorList>
    </citation>
    <scope>NUCLEOTIDE SEQUENCE</scope>
    <source>
        <strain evidence="7">BIM B-1768</strain>
    </source>
</reference>
<evidence type="ECO:0000313" key="8">
    <source>
        <dbReference type="Proteomes" id="UP001064933"/>
    </source>
</evidence>